<dbReference type="EMBL" id="WNWM01000002">
    <property type="protein sequence ID" value="MUI12851.1"/>
    <property type="molecule type" value="Genomic_DNA"/>
</dbReference>
<name>A0A6I3XGS8_9BURK</name>
<dbReference type="Pfam" id="PF09412">
    <property type="entry name" value="XendoU"/>
    <property type="match status" value="1"/>
</dbReference>
<keyword evidence="5" id="KW-0479">Metal-binding</keyword>
<dbReference type="Proteomes" id="UP000431684">
    <property type="component" value="Unassembled WGS sequence"/>
</dbReference>
<accession>A0A6I3XGS8</accession>
<dbReference type="PANTHER" id="PTHR12439:SF11">
    <property type="entry name" value="URIDYLATE-SPECIFIC ENDORIBONUCLEASE"/>
    <property type="match status" value="1"/>
</dbReference>
<evidence type="ECO:0000259" key="11">
    <source>
        <dbReference type="PROSITE" id="PS51959"/>
    </source>
</evidence>
<evidence type="ECO:0000256" key="2">
    <source>
        <dbReference type="ARBA" id="ARBA00010168"/>
    </source>
</evidence>
<sequence>MKTMHLAQGTGRDHLKEKAMNIYQAIWDADQSGSGIRPLLATSDEAGDEQHGSIRVMTRTESLQDPNILFDLKLPQHKRTTYELVHALFDNYALAEPDAETETPQEREEIHDLLDAVVDSPPMLVARRYLEEATGTSVSSARWYATLLEMWFRTFSEGGDPALSGFEHVFVGEQQGPKVQGYHFWYKYYLDDGMAQREGTRAAFPGLDDDRIVYLRGAYKDGQERFAESVTISYKWMAPDYDAQVLRPLTKPTGGFFVGCSVEGLMALGTVRAHLGARAPKEAVINGARYELKVFRSANNQHIRTFYPMYLGPATDVTPPPDGQPLPDPIGNSKVRILAALVNPGGNDQGEEHVILANGGAEEVSLAGYVLRDVNRKRLPIPDGSAPIPAGSAVTVRLPRGSIELSNKGGEITLLAPDGRVAHRVSYSKAQAKREGELIYF</sequence>
<comment type="cofactor">
    <cofactor evidence="1">
        <name>Mn(2+)</name>
        <dbReference type="ChEBI" id="CHEBI:29035"/>
    </cofactor>
</comment>
<dbReference type="GO" id="GO:0046872">
    <property type="term" value="F:metal ion binding"/>
    <property type="evidence" value="ECO:0007669"/>
    <property type="project" value="UniProtKB-KW"/>
</dbReference>
<keyword evidence="9" id="KW-0464">Manganese</keyword>
<protein>
    <recommendedName>
        <fullName evidence="11">EndoU domain-containing protein</fullName>
    </recommendedName>
</protein>
<dbReference type="PANTHER" id="PTHR12439">
    <property type="entry name" value="PLACENTAL PROTEIN 11-RELATED"/>
    <property type="match status" value="1"/>
</dbReference>
<keyword evidence="4" id="KW-0540">Nuclease</keyword>
<evidence type="ECO:0000256" key="9">
    <source>
        <dbReference type="ARBA" id="ARBA00023211"/>
    </source>
</evidence>
<feature type="domain" description="EndoU" evidence="11">
    <location>
        <begin position="15"/>
        <end position="312"/>
    </location>
</feature>
<proteinExistence type="inferred from homology"/>
<keyword evidence="10" id="KW-0456">Lyase</keyword>
<evidence type="ECO:0000313" key="13">
    <source>
        <dbReference type="Proteomes" id="UP000431684"/>
    </source>
</evidence>
<dbReference type="AlphaFoldDB" id="A0A6I3XGS8"/>
<dbReference type="SUPFAM" id="SSF142877">
    <property type="entry name" value="EndoU-like"/>
    <property type="match status" value="1"/>
</dbReference>
<evidence type="ECO:0000256" key="7">
    <source>
        <dbReference type="ARBA" id="ARBA00022801"/>
    </source>
</evidence>
<comment type="caution">
    <text evidence="12">The sequence shown here is derived from an EMBL/GenBank/DDBJ whole genome shotgun (WGS) entry which is preliminary data.</text>
</comment>
<gene>
    <name evidence="12" type="ORF">GJV26_10325</name>
</gene>
<organism evidence="12 13">
    <name type="scientific">Pseudoduganella dura</name>
    <dbReference type="NCBI Taxonomy" id="321982"/>
    <lineage>
        <taxon>Bacteria</taxon>
        <taxon>Pseudomonadati</taxon>
        <taxon>Pseudomonadota</taxon>
        <taxon>Betaproteobacteria</taxon>
        <taxon>Burkholderiales</taxon>
        <taxon>Oxalobacteraceae</taxon>
        <taxon>Telluria group</taxon>
        <taxon>Pseudoduganella</taxon>
    </lineage>
</organism>
<keyword evidence="8" id="KW-0694">RNA-binding</keyword>
<keyword evidence="13" id="KW-1185">Reference proteome</keyword>
<dbReference type="GO" id="GO:0004521">
    <property type="term" value="F:RNA endonuclease activity"/>
    <property type="evidence" value="ECO:0007669"/>
    <property type="project" value="InterPro"/>
</dbReference>
<reference evidence="12 13" key="1">
    <citation type="submission" date="2019-11" db="EMBL/GenBank/DDBJ databases">
        <title>Draft Genome Sequences of Six Type Strains of the Genus Massilia.</title>
        <authorList>
            <person name="Miess H."/>
            <person name="Frediansyah A."/>
            <person name="Goeker M."/>
            <person name="Gross H."/>
        </authorList>
    </citation>
    <scope>NUCLEOTIDE SEQUENCE [LARGE SCALE GENOMIC DNA]</scope>
    <source>
        <strain evidence="12 13">DSM 17513</strain>
    </source>
</reference>
<dbReference type="SUPFAM" id="SSF74853">
    <property type="entry name" value="Lamin A/C globular tail domain"/>
    <property type="match status" value="1"/>
</dbReference>
<evidence type="ECO:0000256" key="6">
    <source>
        <dbReference type="ARBA" id="ARBA00022759"/>
    </source>
</evidence>
<evidence type="ECO:0000256" key="3">
    <source>
        <dbReference type="ARBA" id="ARBA00011245"/>
    </source>
</evidence>
<dbReference type="OrthoDB" id="291334at2"/>
<dbReference type="GO" id="GO:0016829">
    <property type="term" value="F:lyase activity"/>
    <property type="evidence" value="ECO:0007669"/>
    <property type="project" value="UniProtKB-KW"/>
</dbReference>
<evidence type="ECO:0000313" key="12">
    <source>
        <dbReference type="EMBL" id="MUI12851.1"/>
    </source>
</evidence>
<evidence type="ECO:0000256" key="8">
    <source>
        <dbReference type="ARBA" id="ARBA00022884"/>
    </source>
</evidence>
<dbReference type="GO" id="GO:0016787">
    <property type="term" value="F:hydrolase activity"/>
    <property type="evidence" value="ECO:0007669"/>
    <property type="project" value="UniProtKB-KW"/>
</dbReference>
<dbReference type="InterPro" id="IPR018998">
    <property type="entry name" value="EndoU_C"/>
</dbReference>
<evidence type="ECO:0000256" key="1">
    <source>
        <dbReference type="ARBA" id="ARBA00001936"/>
    </source>
</evidence>
<evidence type="ECO:0000256" key="10">
    <source>
        <dbReference type="ARBA" id="ARBA00023239"/>
    </source>
</evidence>
<dbReference type="InterPro" id="IPR036415">
    <property type="entry name" value="Lamin_tail_dom_sf"/>
</dbReference>
<keyword evidence="6" id="KW-0255">Endonuclease</keyword>
<dbReference type="PROSITE" id="PS51959">
    <property type="entry name" value="ENDOU"/>
    <property type="match status" value="1"/>
</dbReference>
<evidence type="ECO:0000256" key="5">
    <source>
        <dbReference type="ARBA" id="ARBA00022723"/>
    </source>
</evidence>
<comment type="subunit">
    <text evidence="3">Monomer.</text>
</comment>
<dbReference type="RefSeq" id="WP_155708741.1">
    <property type="nucleotide sequence ID" value="NZ_BMWU01000013.1"/>
</dbReference>
<dbReference type="InterPro" id="IPR039787">
    <property type="entry name" value="ENDOU"/>
</dbReference>
<evidence type="ECO:0000256" key="4">
    <source>
        <dbReference type="ARBA" id="ARBA00022722"/>
    </source>
</evidence>
<keyword evidence="7" id="KW-0378">Hydrolase</keyword>
<dbReference type="InterPro" id="IPR037227">
    <property type="entry name" value="EndoU-like"/>
</dbReference>
<dbReference type="CDD" id="cd21159">
    <property type="entry name" value="XendoU"/>
    <property type="match status" value="1"/>
</dbReference>
<dbReference type="GO" id="GO:0003723">
    <property type="term" value="F:RNA binding"/>
    <property type="evidence" value="ECO:0007669"/>
    <property type="project" value="UniProtKB-KW"/>
</dbReference>
<comment type="similarity">
    <text evidence="2">Belongs to the ENDOU family.</text>
</comment>